<evidence type="ECO:0000313" key="4">
    <source>
        <dbReference type="Proteomes" id="UP000078546"/>
    </source>
</evidence>
<evidence type="ECO:0000313" key="5">
    <source>
        <dbReference type="Proteomes" id="UP000078560"/>
    </source>
</evidence>
<dbReference type="EMBL" id="FLQU01000052">
    <property type="protein sequence ID" value="SBS80200.1"/>
    <property type="molecule type" value="Genomic_DNA"/>
</dbReference>
<feature type="region of interest" description="Disordered" evidence="1">
    <location>
        <begin position="102"/>
        <end position="127"/>
    </location>
</feature>
<dbReference type="Proteomes" id="UP000078560">
    <property type="component" value="Unassembled WGS sequence"/>
</dbReference>
<evidence type="ECO:0000313" key="2">
    <source>
        <dbReference type="EMBL" id="SBS80200.1"/>
    </source>
</evidence>
<evidence type="ECO:0000313" key="3">
    <source>
        <dbReference type="EMBL" id="SBS80841.1"/>
    </source>
</evidence>
<reference evidence="4 5" key="2">
    <citation type="submission" date="2016-05" db="EMBL/GenBank/DDBJ databases">
        <authorList>
            <person name="Naeem Raeece"/>
        </authorList>
    </citation>
    <scope>NUCLEOTIDE SEQUENCE [LARGE SCALE GENOMIC DNA]</scope>
</reference>
<organism evidence="3 4">
    <name type="scientific">Plasmodium ovale curtisi</name>
    <dbReference type="NCBI Taxonomy" id="864141"/>
    <lineage>
        <taxon>Eukaryota</taxon>
        <taxon>Sar</taxon>
        <taxon>Alveolata</taxon>
        <taxon>Apicomplexa</taxon>
        <taxon>Aconoidasida</taxon>
        <taxon>Haemosporida</taxon>
        <taxon>Plasmodiidae</taxon>
        <taxon>Plasmodium</taxon>
        <taxon>Plasmodium (Plasmodium)</taxon>
    </lineage>
</organism>
<evidence type="ECO:0000256" key="1">
    <source>
        <dbReference type="SAM" id="MobiDB-lite"/>
    </source>
</evidence>
<feature type="compositionally biased region" description="Basic residues" evidence="1">
    <location>
        <begin position="110"/>
        <end position="120"/>
    </location>
</feature>
<name>A0A1A8VPW8_PLAOA</name>
<dbReference type="Proteomes" id="UP000078546">
    <property type="component" value="Unassembled WGS sequence"/>
</dbReference>
<reference evidence="3" key="1">
    <citation type="submission" date="2016-05" db="EMBL/GenBank/DDBJ databases">
        <authorList>
            <person name="Lavstsen T."/>
            <person name="Jespersen J.S."/>
        </authorList>
    </citation>
    <scope>NUCLEOTIDE SEQUENCE [LARGE SCALE GENOMIC DNA]</scope>
</reference>
<sequence>MNNSCRWLYRQVIKSCDRTFNADFEAKMYVLNGVKAMIREQIKTKEEKEIKKQLIEANDFIKNHIIQAVYNKSTGNYKVELKEEQSNHLEDVVKRNADDQFVSSTLQNGRSKRSRKKSRRTALEESTEHFKSTLFYKECNKYRKHKMEEKMEEKMEAKTEAKTEAKKEAKMEEKTEEKTEAKTNNS</sequence>
<dbReference type="AlphaFoldDB" id="A0A1A8VPW8"/>
<accession>A0A1A8VPW8</accession>
<feature type="region of interest" description="Disordered" evidence="1">
    <location>
        <begin position="148"/>
        <end position="186"/>
    </location>
</feature>
<protein>
    <submittedName>
        <fullName evidence="3">Uncharacterized protein</fullName>
    </submittedName>
</protein>
<gene>
    <name evidence="3" type="ORF">POVCU1_003260</name>
    <name evidence="2" type="ORF">POVCU2_0003960</name>
</gene>
<dbReference type="EMBL" id="FLQV01000072">
    <property type="protein sequence ID" value="SBS80841.1"/>
    <property type="molecule type" value="Genomic_DNA"/>
</dbReference>
<proteinExistence type="predicted"/>